<reference evidence="1 2" key="1">
    <citation type="journal article" date="2023" name="Mol. Biol. Evol.">
        <title>Genomics of Secondarily Temperate Adaptation in the Only Non-Antarctic Icefish.</title>
        <authorList>
            <person name="Rivera-Colon A.G."/>
            <person name="Rayamajhi N."/>
            <person name="Minhas B.F."/>
            <person name="Madrigal G."/>
            <person name="Bilyk K.T."/>
            <person name="Yoon V."/>
            <person name="Hune M."/>
            <person name="Gregory S."/>
            <person name="Cheng C.H.C."/>
            <person name="Catchen J.M."/>
        </authorList>
    </citation>
    <scope>NUCLEOTIDE SEQUENCE [LARGE SCALE GENOMIC DNA]</scope>
    <source>
        <tissue evidence="1">White muscle</tissue>
    </source>
</reference>
<sequence>MRRQDMASPGLKPVLFFLALDTAKPAGGYEAALWSNRAGPTLSPEHSNIFQSIFISTTLKGNKHSANVQLKYEEEGCCTATAQGHPNCPACMPLSVSRG</sequence>
<protein>
    <submittedName>
        <fullName evidence="1">Uncharacterized protein</fullName>
    </submittedName>
</protein>
<dbReference type="EMBL" id="JAURVH010001516">
    <property type="protein sequence ID" value="KAK5930881.1"/>
    <property type="molecule type" value="Genomic_DNA"/>
</dbReference>
<organism evidence="1 2">
    <name type="scientific">Champsocephalus gunnari</name>
    <name type="common">Mackerel icefish</name>
    <dbReference type="NCBI Taxonomy" id="52237"/>
    <lineage>
        <taxon>Eukaryota</taxon>
        <taxon>Metazoa</taxon>
        <taxon>Chordata</taxon>
        <taxon>Craniata</taxon>
        <taxon>Vertebrata</taxon>
        <taxon>Euteleostomi</taxon>
        <taxon>Actinopterygii</taxon>
        <taxon>Neopterygii</taxon>
        <taxon>Teleostei</taxon>
        <taxon>Neoteleostei</taxon>
        <taxon>Acanthomorphata</taxon>
        <taxon>Eupercaria</taxon>
        <taxon>Perciformes</taxon>
        <taxon>Notothenioidei</taxon>
        <taxon>Channichthyidae</taxon>
        <taxon>Champsocephalus</taxon>
    </lineage>
</organism>
<comment type="caution">
    <text evidence="1">The sequence shown here is derived from an EMBL/GenBank/DDBJ whole genome shotgun (WGS) entry which is preliminary data.</text>
</comment>
<accession>A0AAN8DX16</accession>
<evidence type="ECO:0000313" key="1">
    <source>
        <dbReference type="EMBL" id="KAK5930881.1"/>
    </source>
</evidence>
<dbReference type="Proteomes" id="UP001331515">
    <property type="component" value="Unassembled WGS sequence"/>
</dbReference>
<keyword evidence="2" id="KW-1185">Reference proteome</keyword>
<evidence type="ECO:0000313" key="2">
    <source>
        <dbReference type="Proteomes" id="UP001331515"/>
    </source>
</evidence>
<proteinExistence type="predicted"/>
<name>A0AAN8DX16_CHAGU</name>
<dbReference type="AlphaFoldDB" id="A0AAN8DX16"/>
<gene>
    <name evidence="1" type="ORF">CgunFtcFv8_027083</name>
</gene>